<dbReference type="Proteomes" id="UP000199603">
    <property type="component" value="Unassembled WGS sequence"/>
</dbReference>
<accession>A0A1G6YP07</accession>
<proteinExistence type="predicted"/>
<dbReference type="OrthoDB" id="6194329at2"/>
<dbReference type="GO" id="GO:0016757">
    <property type="term" value="F:glycosyltransferase activity"/>
    <property type="evidence" value="ECO:0007669"/>
    <property type="project" value="TreeGrafter"/>
</dbReference>
<evidence type="ECO:0000313" key="2">
    <source>
        <dbReference type="EMBL" id="SDD92051.1"/>
    </source>
</evidence>
<name>A0A1G6YP07_9GAMM</name>
<dbReference type="EMBL" id="FNAG01000010">
    <property type="protein sequence ID" value="SDD92051.1"/>
    <property type="molecule type" value="Genomic_DNA"/>
</dbReference>
<dbReference type="PANTHER" id="PTHR45947:SF3">
    <property type="entry name" value="SULFOQUINOVOSYL TRANSFERASE SQD2"/>
    <property type="match status" value="1"/>
</dbReference>
<dbReference type="Pfam" id="PF13439">
    <property type="entry name" value="Glyco_transf_4"/>
    <property type="match status" value="1"/>
</dbReference>
<dbReference type="RefSeq" id="WP_091244173.1">
    <property type="nucleotide sequence ID" value="NZ_FNAG01000010.1"/>
</dbReference>
<dbReference type="InterPro" id="IPR028098">
    <property type="entry name" value="Glyco_trans_4-like_N"/>
</dbReference>
<keyword evidence="3" id="KW-1185">Reference proteome</keyword>
<reference evidence="2 3" key="1">
    <citation type="submission" date="2016-10" db="EMBL/GenBank/DDBJ databases">
        <authorList>
            <person name="de Groot N.N."/>
        </authorList>
    </citation>
    <scope>NUCLEOTIDE SEQUENCE [LARGE SCALE GENOMIC DNA]</scope>
    <source>
        <strain evidence="2 3">DSM 16957</strain>
    </source>
</reference>
<protein>
    <submittedName>
        <fullName evidence="2">Glycosyltransferase involved in cell wall bisynthesis</fullName>
    </submittedName>
</protein>
<feature type="domain" description="Glycosyltransferase subfamily 4-like N-terminal" evidence="1">
    <location>
        <begin position="14"/>
        <end position="112"/>
    </location>
</feature>
<dbReference type="Pfam" id="PF13692">
    <property type="entry name" value="Glyco_trans_1_4"/>
    <property type="match status" value="1"/>
</dbReference>
<gene>
    <name evidence="2" type="ORF">SAMN04488509_11099</name>
</gene>
<sequence length="337" mass="36949">MRIAHLLLTRRFAGSERYAVELANAQAEHHEVTVLLRHCAFEARADAIAHRLSPKVRVVDCGEWLSRWRVRRWLKQQRPDVAHAHLSGGCRALRGLRVPGLRRVATLHIHYKPQQHADLDGLIAIAPWQLPAIPEALRARSVQIDNWTQAPGFDAGARARLRAELGLEDSTVLIGALGRAEPGKGMDVLLEAWRQLAPERARARLALVGAGSAWKSLRASAPSEVLMPGFVERPADWLSAFDAFVSPARNEPFGLVLLEAMRSGLPVIASASEGARHLADVIARPLLPIGDASALAAALRPLLDAPPPRQTYALERFGAEARMAEIEAWYKALKPAV</sequence>
<evidence type="ECO:0000313" key="3">
    <source>
        <dbReference type="Proteomes" id="UP000199603"/>
    </source>
</evidence>
<dbReference type="SUPFAM" id="SSF53756">
    <property type="entry name" value="UDP-Glycosyltransferase/glycogen phosphorylase"/>
    <property type="match status" value="1"/>
</dbReference>
<dbReference type="InterPro" id="IPR050194">
    <property type="entry name" value="Glycosyltransferase_grp1"/>
</dbReference>
<dbReference type="Gene3D" id="3.40.50.2000">
    <property type="entry name" value="Glycogen Phosphorylase B"/>
    <property type="match status" value="2"/>
</dbReference>
<organism evidence="2 3">
    <name type="scientific">Aquimonas voraii</name>
    <dbReference type="NCBI Taxonomy" id="265719"/>
    <lineage>
        <taxon>Bacteria</taxon>
        <taxon>Pseudomonadati</taxon>
        <taxon>Pseudomonadota</taxon>
        <taxon>Gammaproteobacteria</taxon>
        <taxon>Lysobacterales</taxon>
        <taxon>Lysobacteraceae</taxon>
        <taxon>Aquimonas</taxon>
    </lineage>
</organism>
<dbReference type="STRING" id="265719.SAMN04488509_11099"/>
<dbReference type="AlphaFoldDB" id="A0A1G6YP07"/>
<keyword evidence="2" id="KW-0808">Transferase</keyword>
<dbReference type="PANTHER" id="PTHR45947">
    <property type="entry name" value="SULFOQUINOVOSYL TRANSFERASE SQD2"/>
    <property type="match status" value="1"/>
</dbReference>
<evidence type="ECO:0000259" key="1">
    <source>
        <dbReference type="Pfam" id="PF13439"/>
    </source>
</evidence>